<keyword evidence="5" id="KW-0762">Sugar transport</keyword>
<dbReference type="InterPro" id="IPR004703">
    <property type="entry name" value="PTS_sugar-sp_permease"/>
</dbReference>
<evidence type="ECO:0000256" key="4">
    <source>
        <dbReference type="ARBA" id="ARBA00022475"/>
    </source>
</evidence>
<dbReference type="EMBL" id="PDXQ01000002">
    <property type="protein sequence ID" value="TRZ29329.1"/>
    <property type="molecule type" value="Genomic_DNA"/>
</dbReference>
<dbReference type="EMBL" id="JARPWH010000147">
    <property type="protein sequence ID" value="MDT2404902.1"/>
    <property type="molecule type" value="Genomic_DNA"/>
</dbReference>
<reference evidence="17 19" key="1">
    <citation type="submission" date="2017-10" db="EMBL/GenBank/DDBJ databases">
        <title>FDA dAtabase for Regulatory Grade micrObial Sequences (FDA-ARGOS): Supporting development and validation of Infectious Disease Dx tests.</title>
        <authorList>
            <person name="Campos J."/>
            <person name="Goldberg B."/>
            <person name="Tallon L.J."/>
            <person name="Sadzewicz L."/>
            <person name="Sengamalay N."/>
            <person name="Ott S."/>
            <person name="Godinez A."/>
            <person name="Nagaraj S."/>
            <person name="Vyas G."/>
            <person name="Aluvathingal J."/>
            <person name="Nadendla S."/>
            <person name="Geyer C."/>
            <person name="Nandy P."/>
            <person name="Hobson J."/>
            <person name="Sichtig H."/>
        </authorList>
    </citation>
    <scope>NUCLEOTIDE SEQUENCE [LARGE SCALE GENOMIC DNA]</scope>
    <source>
        <strain evidence="17 19">FDAARGOS_185</strain>
    </source>
</reference>
<reference evidence="15" key="3">
    <citation type="submission" date="2023-03" db="EMBL/GenBank/DDBJ databases">
        <authorList>
            <person name="Shen W."/>
            <person name="Cai J."/>
        </authorList>
    </citation>
    <scope>NUCLEOTIDE SEQUENCE</scope>
    <source>
        <strain evidence="15">P33-2</strain>
    </source>
</reference>
<feature type="transmembrane region" description="Helical" evidence="14">
    <location>
        <begin position="144"/>
        <end position="170"/>
    </location>
</feature>
<feature type="transmembrane region" description="Helical" evidence="14">
    <location>
        <begin position="343"/>
        <end position="365"/>
    </location>
</feature>
<dbReference type="Proteomes" id="UP001260773">
    <property type="component" value="Unassembled WGS sequence"/>
</dbReference>
<evidence type="ECO:0000313" key="16">
    <source>
        <dbReference type="EMBL" id="RVU92799.1"/>
    </source>
</evidence>
<evidence type="ECO:0000313" key="15">
    <source>
        <dbReference type="EMBL" id="MDT2404902.1"/>
    </source>
</evidence>
<evidence type="ECO:0000256" key="7">
    <source>
        <dbReference type="ARBA" id="ARBA00022692"/>
    </source>
</evidence>
<evidence type="ECO:0000256" key="10">
    <source>
        <dbReference type="ARBA" id="ARBA00037387"/>
    </source>
</evidence>
<sequence length="426" mass="45703">MAIFLYIVNNVLSQAVFIIGMVVVVGMVAQKKSWDQILPSTLKTMIGFTMINVGGQTLGGALLPLQQMISKIFDMKAFSSDIGAAQAESFADIGTEMALIFAFGFLINLLLARFTRFKYVHLSAHVSFFFAGLIAALLKFNTTLPFTGIVTVGSIMLGLYMTLSCAYVAVCIKGVKGGEGFTLAHSSSSGLLVATLLAKVFGNKEHDLENMEIPKKLNFLREMTIALTLVMTVLFLLVSLFATPSWTMENITGGQDIIVFSLLRGVEFGMWITVIITGVRMMLSEIIPAFHGIANKIIPNSKPGLDIPLLFPNYPTSVIVGFLCSLVAGLAGMLILGALNYPVVVFPALIPTFFTGAATAIFGNAHGGRRGAILGSLTNGFLLIFGQALLLPMVGSYAPIMRILSETDYTVYGPILGWILQLLGGA</sequence>
<keyword evidence="8 14" id="KW-1133">Transmembrane helix</keyword>
<comment type="function">
    <text evidence="10">The phosphoenolpyruvate-dependent sugar phosphotransferase system (sugar PTS), a major carbohydrate active transport system, catalyzes the phosphorylation of incoming sugar substrates concomitantly with their translocation across the cell membrane. The enzyme II UlaABC PTS system is involved in ascorbate transport.</text>
</comment>
<evidence type="ECO:0000256" key="5">
    <source>
        <dbReference type="ARBA" id="ARBA00022597"/>
    </source>
</evidence>
<feature type="transmembrane region" description="Helical" evidence="14">
    <location>
        <begin position="268"/>
        <end position="294"/>
    </location>
</feature>
<evidence type="ECO:0000256" key="9">
    <source>
        <dbReference type="ARBA" id="ARBA00023136"/>
    </source>
</evidence>
<evidence type="ECO:0000256" key="14">
    <source>
        <dbReference type="SAM" id="Phobius"/>
    </source>
</evidence>
<comment type="similarity">
    <text evidence="11">Belongs to the UlaA family.</text>
</comment>
<dbReference type="Pfam" id="PF03611">
    <property type="entry name" value="EIIC-GAT"/>
    <property type="match status" value="1"/>
</dbReference>
<evidence type="ECO:0000313" key="19">
    <source>
        <dbReference type="Proteomes" id="UP000316316"/>
    </source>
</evidence>
<dbReference type="AlphaFoldDB" id="A0A2N8PRG0"/>
<evidence type="ECO:0000256" key="13">
    <source>
        <dbReference type="ARBA" id="ARBA00042859"/>
    </source>
</evidence>
<comment type="subcellular location">
    <subcellularLocation>
        <location evidence="1">Cell membrane</location>
        <topology evidence="1">Multi-pass membrane protein</topology>
    </subcellularLocation>
</comment>
<evidence type="ECO:0000313" key="17">
    <source>
        <dbReference type="EMBL" id="TRZ29329.1"/>
    </source>
</evidence>
<feature type="transmembrane region" description="Helical" evidence="14">
    <location>
        <begin position="50"/>
        <end position="69"/>
    </location>
</feature>
<gene>
    <name evidence="17" type="ORF">AUF17_21875</name>
    <name evidence="16" type="ORF">EK398_20180</name>
    <name evidence="15" type="ORF">P7D43_21260</name>
</gene>
<keyword evidence="6" id="KW-0598">Phosphotransferase system</keyword>
<evidence type="ECO:0000313" key="18">
    <source>
        <dbReference type="Proteomes" id="UP000288388"/>
    </source>
</evidence>
<evidence type="ECO:0000256" key="2">
    <source>
        <dbReference type="ARBA" id="ARBA00011738"/>
    </source>
</evidence>
<evidence type="ECO:0000256" key="8">
    <source>
        <dbReference type="ARBA" id="ARBA00022989"/>
    </source>
</evidence>
<feature type="transmembrane region" description="Helical" evidence="14">
    <location>
        <begin position="223"/>
        <end position="247"/>
    </location>
</feature>
<keyword evidence="9 14" id="KW-0472">Membrane</keyword>
<dbReference type="GO" id="GO:0005886">
    <property type="term" value="C:plasma membrane"/>
    <property type="evidence" value="ECO:0007669"/>
    <property type="project" value="UniProtKB-SubCell"/>
</dbReference>
<reference evidence="16 18" key="2">
    <citation type="submission" date="2018-12" db="EMBL/GenBank/DDBJ databases">
        <title>A novel vanA-carrying plasmid in a clinical isolate of Enterococcus avium.</title>
        <authorList>
            <person name="Bernasconi O.J."/>
            <person name="Luzzaro F."/>
            <person name="Endimiani A."/>
        </authorList>
    </citation>
    <scope>NUCLEOTIDE SEQUENCE [LARGE SCALE GENOMIC DNA]</scope>
    <source>
        <strain evidence="16 18">LC0559/18</strain>
    </source>
</reference>
<dbReference type="RefSeq" id="WP_016178169.1">
    <property type="nucleotide sequence ID" value="NZ_CAAKNX010000118.1"/>
</dbReference>
<dbReference type="GO" id="GO:0009401">
    <property type="term" value="P:phosphoenolpyruvate-dependent sugar phosphotransferase system"/>
    <property type="evidence" value="ECO:0007669"/>
    <property type="project" value="UniProtKB-KW"/>
</dbReference>
<evidence type="ECO:0000256" key="1">
    <source>
        <dbReference type="ARBA" id="ARBA00004651"/>
    </source>
</evidence>
<dbReference type="PANTHER" id="PTHR33843">
    <property type="entry name" value="ASCORBATE-SPECIFIC PTS SYSTEM EIIC COMPONENT"/>
    <property type="match status" value="1"/>
</dbReference>
<organism evidence="17 19">
    <name type="scientific">Enterococcus avium</name>
    <name type="common">Streptococcus avium</name>
    <dbReference type="NCBI Taxonomy" id="33945"/>
    <lineage>
        <taxon>Bacteria</taxon>
        <taxon>Bacillati</taxon>
        <taxon>Bacillota</taxon>
        <taxon>Bacilli</taxon>
        <taxon>Lactobacillales</taxon>
        <taxon>Enterococcaceae</taxon>
        <taxon>Enterococcus</taxon>
    </lineage>
</organism>
<evidence type="ECO:0000256" key="11">
    <source>
        <dbReference type="ARBA" id="ARBA00038218"/>
    </source>
</evidence>
<dbReference type="Proteomes" id="UP000316316">
    <property type="component" value="Unassembled WGS sequence"/>
</dbReference>
<feature type="transmembrane region" description="Helical" evidence="14">
    <location>
        <begin position="89"/>
        <end position="112"/>
    </location>
</feature>
<evidence type="ECO:0000256" key="12">
    <source>
        <dbReference type="ARBA" id="ARBA00039702"/>
    </source>
</evidence>
<keyword evidence="7 14" id="KW-0812">Transmembrane</keyword>
<keyword evidence="3" id="KW-0813">Transport</keyword>
<evidence type="ECO:0000256" key="3">
    <source>
        <dbReference type="ARBA" id="ARBA00022448"/>
    </source>
</evidence>
<keyword evidence="4" id="KW-1003">Cell membrane</keyword>
<comment type="caution">
    <text evidence="17">The sequence shown here is derived from an EMBL/GenBank/DDBJ whole genome shotgun (WGS) entry which is preliminary data.</text>
</comment>
<feature type="transmembrane region" description="Helical" evidence="14">
    <location>
        <begin position="6"/>
        <end position="29"/>
    </location>
</feature>
<feature type="transmembrane region" description="Helical" evidence="14">
    <location>
        <begin position="314"/>
        <end position="336"/>
    </location>
</feature>
<feature type="transmembrane region" description="Helical" evidence="14">
    <location>
        <begin position="119"/>
        <end position="138"/>
    </location>
</feature>
<proteinExistence type="inferred from homology"/>
<dbReference type="PANTHER" id="PTHR33843:SF4">
    <property type="entry name" value="ASCORBATE-SPECIFIC PTS SYSTEM EIIC COMPONENT"/>
    <property type="match status" value="1"/>
</dbReference>
<dbReference type="Proteomes" id="UP000288388">
    <property type="component" value="Unassembled WGS sequence"/>
</dbReference>
<dbReference type="GeneID" id="69571085"/>
<protein>
    <recommendedName>
        <fullName evidence="12">Ascorbate-specific PTS system EIIC component</fullName>
    </recommendedName>
    <alternativeName>
        <fullName evidence="13">Ascorbate-specific permease IIC component UlaA</fullName>
    </alternativeName>
</protein>
<evidence type="ECO:0000256" key="6">
    <source>
        <dbReference type="ARBA" id="ARBA00022683"/>
    </source>
</evidence>
<accession>A0A2N8PRG0</accession>
<name>A0A2N8PRG0_ENTAV</name>
<comment type="subunit">
    <text evidence="2">Homodimer.</text>
</comment>
<dbReference type="EMBL" id="RYZS01000002">
    <property type="protein sequence ID" value="RVU92799.1"/>
    <property type="molecule type" value="Genomic_DNA"/>
</dbReference>
<feature type="transmembrane region" description="Helical" evidence="14">
    <location>
        <begin position="371"/>
        <end position="394"/>
    </location>
</feature>
<dbReference type="InterPro" id="IPR051562">
    <property type="entry name" value="Ascorbate-PTS_EIIC"/>
</dbReference>